<name>A0AA38MJI0_9CUCU</name>
<proteinExistence type="predicted"/>
<dbReference type="EMBL" id="JALNTZ010000003">
    <property type="protein sequence ID" value="KAJ3658521.1"/>
    <property type="molecule type" value="Genomic_DNA"/>
</dbReference>
<dbReference type="AlphaFoldDB" id="A0AA38MJI0"/>
<accession>A0AA38MJI0</accession>
<gene>
    <name evidence="1" type="ORF">Zmor_010256</name>
</gene>
<evidence type="ECO:0000313" key="2">
    <source>
        <dbReference type="Proteomes" id="UP001168821"/>
    </source>
</evidence>
<reference evidence="1" key="1">
    <citation type="journal article" date="2023" name="G3 (Bethesda)">
        <title>Whole genome assemblies of Zophobas morio and Tenebrio molitor.</title>
        <authorList>
            <person name="Kaur S."/>
            <person name="Stinson S.A."/>
            <person name="diCenzo G.C."/>
        </authorList>
    </citation>
    <scope>NUCLEOTIDE SEQUENCE</scope>
    <source>
        <strain evidence="1">QUZm001</strain>
    </source>
</reference>
<keyword evidence="2" id="KW-1185">Reference proteome</keyword>
<organism evidence="1 2">
    <name type="scientific">Zophobas morio</name>
    <dbReference type="NCBI Taxonomy" id="2755281"/>
    <lineage>
        <taxon>Eukaryota</taxon>
        <taxon>Metazoa</taxon>
        <taxon>Ecdysozoa</taxon>
        <taxon>Arthropoda</taxon>
        <taxon>Hexapoda</taxon>
        <taxon>Insecta</taxon>
        <taxon>Pterygota</taxon>
        <taxon>Neoptera</taxon>
        <taxon>Endopterygota</taxon>
        <taxon>Coleoptera</taxon>
        <taxon>Polyphaga</taxon>
        <taxon>Cucujiformia</taxon>
        <taxon>Tenebrionidae</taxon>
        <taxon>Zophobas</taxon>
    </lineage>
</organism>
<sequence length="142" mass="16688">MDYAWQGFRNPNRSSYELHLRSLPRLRLVTQFLLRRAACTNSRNSTPLKTRIPRGFTNSTYDHCRDCTEGHSSFYDERIAQRAATPPQPDTRRYELFQNLNKSGPRDSFQLVQKPDIRGLRDSFKLLQNQNKRCRLGSLKLL</sequence>
<dbReference type="Proteomes" id="UP001168821">
    <property type="component" value="Unassembled WGS sequence"/>
</dbReference>
<comment type="caution">
    <text evidence="1">The sequence shown here is derived from an EMBL/GenBank/DDBJ whole genome shotgun (WGS) entry which is preliminary data.</text>
</comment>
<evidence type="ECO:0000313" key="1">
    <source>
        <dbReference type="EMBL" id="KAJ3658521.1"/>
    </source>
</evidence>
<protein>
    <submittedName>
        <fullName evidence="1">Uncharacterized protein</fullName>
    </submittedName>
</protein>